<keyword evidence="1" id="KW-0175">Coiled coil</keyword>
<dbReference type="KEGG" id="psi:S70_13355"/>
<proteinExistence type="predicted"/>
<organism evidence="2 3">
    <name type="scientific">Providencia stuartii (strain MRSN 2154)</name>
    <dbReference type="NCBI Taxonomy" id="1157951"/>
    <lineage>
        <taxon>Bacteria</taxon>
        <taxon>Pseudomonadati</taxon>
        <taxon>Pseudomonadota</taxon>
        <taxon>Gammaproteobacteria</taxon>
        <taxon>Enterobacterales</taxon>
        <taxon>Morganellaceae</taxon>
        <taxon>Providencia</taxon>
    </lineage>
</organism>
<dbReference type="OrthoDB" id="6826934at2"/>
<reference evidence="3" key="2">
    <citation type="submission" date="2012-04" db="EMBL/GenBank/DDBJ databases">
        <title>Complete genome sequence of Providencia stuartii clinical isolate MRSN 2154.</title>
        <authorList>
            <person name="Clifford R.J."/>
            <person name="Hang J."/>
            <person name="Riley M.C."/>
            <person name="Onmus-Leone F."/>
            <person name="Kuschner R.A."/>
            <person name="Lesho E.P."/>
            <person name="Waterman P.E."/>
        </authorList>
    </citation>
    <scope>NUCLEOTIDE SEQUENCE [LARGE SCALE GENOMIC DNA]</scope>
    <source>
        <strain evidence="3">MRSN 2154</strain>
    </source>
</reference>
<protein>
    <submittedName>
        <fullName evidence="2">Uncharacterized protein</fullName>
    </submittedName>
</protein>
<evidence type="ECO:0000313" key="2">
    <source>
        <dbReference type="EMBL" id="AFH94512.1"/>
    </source>
</evidence>
<feature type="coiled-coil region" evidence="1">
    <location>
        <begin position="106"/>
        <end position="147"/>
    </location>
</feature>
<name>A0A140NRD3_PROSM</name>
<evidence type="ECO:0000256" key="1">
    <source>
        <dbReference type="SAM" id="Coils"/>
    </source>
</evidence>
<dbReference type="EMBL" id="CP003488">
    <property type="protein sequence ID" value="AFH94512.1"/>
    <property type="molecule type" value="Genomic_DNA"/>
</dbReference>
<dbReference type="HOGENOM" id="CLU_675480_0_0_6"/>
<dbReference type="PATRIC" id="fig|1157951.4.peg.2687"/>
<dbReference type="Proteomes" id="UP000005012">
    <property type="component" value="Chromosome"/>
</dbReference>
<dbReference type="AlphaFoldDB" id="A0A140NRD3"/>
<evidence type="ECO:0000313" key="3">
    <source>
        <dbReference type="Proteomes" id="UP000005012"/>
    </source>
</evidence>
<reference evidence="2 3" key="1">
    <citation type="journal article" date="2012" name="J. Bacteriol.">
        <title>Complete Genome Sequence of Providencia stuartii Clinical Isolate MRSN 2154.</title>
        <authorList>
            <person name="Clifford R.J."/>
            <person name="Hang J."/>
            <person name="Riley M.C."/>
            <person name="Onmus-Leone F."/>
            <person name="Kuschner R.A."/>
            <person name="Lesho E.P."/>
            <person name="Waterman P.E."/>
        </authorList>
    </citation>
    <scope>NUCLEOTIDE SEQUENCE [LARGE SCALE GENOMIC DNA]</scope>
    <source>
        <strain evidence="2 3">MRSN 2154</strain>
    </source>
</reference>
<sequence length="345" mass="41235">MNQQLTITTGYLPRLNKFQDLMFSCVDSWMHLDLYQQELKILAKKINNLFSIVNLLDAYMSELKKLSQSQERYAWRELTANRELTVKNDFILKTNERIERTSKSSYEEFKNELRRLQSHRSALLKQVNELRAERNELVVKKKVAEEEHKANKDTLKKEYELCVDAWGQIAKKFEAYYAFKDCDLEQVNMWMRGLSEGGTLTEIRQIVLKMANEDVAHATQNFNEIKNEFQLYKRRVQDAHDTKEYPDSFSSDKARRDYLKIKHNEAFDERKKLMEARTFLYTRRDELKGYIERIQPLHPDAGIDSLFEMLSLDRAFDAWSIFGINTAKQKRKYWEEKQKRSEKYV</sequence>
<accession>A0A140NRD3</accession>
<gene>
    <name evidence="2" type="ordered locus">S70_13355</name>
</gene>
<dbReference type="RefSeq" id="WP_014657488.1">
    <property type="nucleotide sequence ID" value="NC_017731.1"/>
</dbReference>